<keyword evidence="2 3" id="KW-0067">ATP-binding</keyword>
<organism evidence="7">
    <name type="scientific">Micromonas pusilla (strain CCMP1545)</name>
    <name type="common">Picoplanktonic green alga</name>
    <dbReference type="NCBI Taxonomy" id="564608"/>
    <lineage>
        <taxon>Eukaryota</taxon>
        <taxon>Viridiplantae</taxon>
        <taxon>Chlorophyta</taxon>
        <taxon>Mamiellophyceae</taxon>
        <taxon>Mamiellales</taxon>
        <taxon>Mamiellaceae</taxon>
        <taxon>Micromonas</taxon>
    </lineage>
</organism>
<accession>C1MMQ7</accession>
<dbReference type="InterPro" id="IPR041569">
    <property type="entry name" value="AAA_lid_3"/>
</dbReference>
<dbReference type="OrthoDB" id="27435at2759"/>
<feature type="domain" description="AAA+ ATPase" evidence="5">
    <location>
        <begin position="388"/>
        <end position="532"/>
    </location>
</feature>
<dbReference type="AlphaFoldDB" id="C1MMQ7"/>
<dbReference type="Proteomes" id="UP000001876">
    <property type="component" value="Unassembled WGS sequence"/>
</dbReference>
<feature type="region of interest" description="Disordered" evidence="4">
    <location>
        <begin position="1"/>
        <end position="46"/>
    </location>
</feature>
<dbReference type="GeneID" id="9682886"/>
<feature type="region of interest" description="Disordered" evidence="4">
    <location>
        <begin position="598"/>
        <end position="637"/>
    </location>
</feature>
<dbReference type="PRINTS" id="PR00830">
    <property type="entry name" value="ENDOLAPTASE"/>
</dbReference>
<dbReference type="SMART" id="SM00382">
    <property type="entry name" value="AAA"/>
    <property type="match status" value="2"/>
</dbReference>
<dbReference type="FunFam" id="3.40.50.300:FF:001985">
    <property type="entry name" value="Chromosome 9, whole genome shotgun sequence"/>
    <property type="match status" value="1"/>
</dbReference>
<dbReference type="GO" id="GO:0016887">
    <property type="term" value="F:ATP hydrolysis activity"/>
    <property type="evidence" value="ECO:0007669"/>
    <property type="project" value="InterPro"/>
</dbReference>
<dbReference type="InterPro" id="IPR050168">
    <property type="entry name" value="AAA_ATPase_domain"/>
</dbReference>
<evidence type="ECO:0000256" key="4">
    <source>
        <dbReference type="SAM" id="MobiDB-lite"/>
    </source>
</evidence>
<dbReference type="KEGG" id="mpp:MICPUCDRAFT_32537"/>
<evidence type="ECO:0000256" key="3">
    <source>
        <dbReference type="RuleBase" id="RU003651"/>
    </source>
</evidence>
<dbReference type="OMA" id="YYYFGKK"/>
<protein>
    <submittedName>
        <fullName evidence="6">Predicted protein</fullName>
    </submittedName>
</protein>
<dbReference type="SUPFAM" id="SSF52540">
    <property type="entry name" value="P-loop containing nucleoside triphosphate hydrolases"/>
    <property type="match status" value="2"/>
</dbReference>
<dbReference type="InterPro" id="IPR027417">
    <property type="entry name" value="P-loop_NTPase"/>
</dbReference>
<dbReference type="GO" id="GO:0005524">
    <property type="term" value="F:ATP binding"/>
    <property type="evidence" value="ECO:0007669"/>
    <property type="project" value="UniProtKB-KW"/>
</dbReference>
<keyword evidence="7" id="KW-1185">Reference proteome</keyword>
<dbReference type="Gene3D" id="1.10.8.60">
    <property type="match status" value="2"/>
</dbReference>
<feature type="compositionally biased region" description="Acidic residues" evidence="4">
    <location>
        <begin position="18"/>
        <end position="42"/>
    </location>
</feature>
<dbReference type="FunFam" id="3.40.50.300:FF:000661">
    <property type="entry name" value="calmodulin-interacting protein 111 isoform X1"/>
    <property type="match status" value="1"/>
</dbReference>
<feature type="compositionally biased region" description="Low complexity" evidence="4">
    <location>
        <begin position="7"/>
        <end position="17"/>
    </location>
</feature>
<dbReference type="PROSITE" id="PS00674">
    <property type="entry name" value="AAA"/>
    <property type="match status" value="2"/>
</dbReference>
<name>C1MMQ7_MICPC</name>
<feature type="compositionally biased region" description="Basic and acidic residues" evidence="4">
    <location>
        <begin position="612"/>
        <end position="622"/>
    </location>
</feature>
<dbReference type="GO" id="GO:0009507">
    <property type="term" value="C:chloroplast"/>
    <property type="evidence" value="ECO:0007669"/>
    <property type="project" value="TreeGrafter"/>
</dbReference>
<reference evidence="6 7" key="1">
    <citation type="journal article" date="2009" name="Science">
        <title>Green evolution and dynamic adaptations revealed by genomes of the marine picoeukaryotes Micromonas.</title>
        <authorList>
            <person name="Worden A.Z."/>
            <person name="Lee J.H."/>
            <person name="Mock T."/>
            <person name="Rouze P."/>
            <person name="Simmons M.P."/>
            <person name="Aerts A.L."/>
            <person name="Allen A.E."/>
            <person name="Cuvelier M.L."/>
            <person name="Derelle E."/>
            <person name="Everett M.V."/>
            <person name="Foulon E."/>
            <person name="Grimwood J."/>
            <person name="Gundlach H."/>
            <person name="Henrissat B."/>
            <person name="Napoli C."/>
            <person name="McDonald S.M."/>
            <person name="Parker M.S."/>
            <person name="Rombauts S."/>
            <person name="Salamov A."/>
            <person name="Von Dassow P."/>
            <person name="Badger J.H."/>
            <person name="Coutinho P.M."/>
            <person name="Demir E."/>
            <person name="Dubchak I."/>
            <person name="Gentemann C."/>
            <person name="Eikrem W."/>
            <person name="Gready J.E."/>
            <person name="John U."/>
            <person name="Lanier W."/>
            <person name="Lindquist E.A."/>
            <person name="Lucas S."/>
            <person name="Mayer K.F."/>
            <person name="Moreau H."/>
            <person name="Not F."/>
            <person name="Otillar R."/>
            <person name="Panaud O."/>
            <person name="Pangilinan J."/>
            <person name="Paulsen I."/>
            <person name="Piegu B."/>
            <person name="Poliakov A."/>
            <person name="Robbens S."/>
            <person name="Schmutz J."/>
            <person name="Toulza E."/>
            <person name="Wyss T."/>
            <person name="Zelensky A."/>
            <person name="Zhou K."/>
            <person name="Armbrust E.V."/>
            <person name="Bhattacharya D."/>
            <person name="Goodenough U.W."/>
            <person name="Van de Peer Y."/>
            <person name="Grigoriev I.V."/>
        </authorList>
    </citation>
    <scope>NUCLEOTIDE SEQUENCE [LARGE SCALE GENOMIC DNA]</scope>
    <source>
        <strain evidence="6 7">CCMP1545</strain>
    </source>
</reference>
<evidence type="ECO:0000313" key="7">
    <source>
        <dbReference type="Proteomes" id="UP000001876"/>
    </source>
</evidence>
<dbReference type="PANTHER" id="PTHR23077">
    <property type="entry name" value="AAA-FAMILY ATPASE"/>
    <property type="match status" value="1"/>
</dbReference>
<comment type="similarity">
    <text evidence="3">Belongs to the AAA ATPase family.</text>
</comment>
<dbReference type="InterPro" id="IPR003593">
    <property type="entry name" value="AAA+_ATPase"/>
</dbReference>
<evidence type="ECO:0000256" key="1">
    <source>
        <dbReference type="ARBA" id="ARBA00022741"/>
    </source>
</evidence>
<dbReference type="Gene3D" id="3.40.50.300">
    <property type="entry name" value="P-loop containing nucleotide triphosphate hydrolases"/>
    <property type="match status" value="2"/>
</dbReference>
<dbReference type="InterPro" id="IPR003959">
    <property type="entry name" value="ATPase_AAA_core"/>
</dbReference>
<dbReference type="EMBL" id="GG663737">
    <property type="protein sequence ID" value="EEH59092.1"/>
    <property type="molecule type" value="Genomic_DNA"/>
</dbReference>
<evidence type="ECO:0000313" key="6">
    <source>
        <dbReference type="EMBL" id="EEH59092.1"/>
    </source>
</evidence>
<dbReference type="PANTHER" id="PTHR23077:SF27">
    <property type="entry name" value="ATPASE FAMILY GENE 2 PROTEIN HOMOLOG A"/>
    <property type="match status" value="1"/>
</dbReference>
<feature type="region of interest" description="Disordered" evidence="4">
    <location>
        <begin position="177"/>
        <end position="196"/>
    </location>
</feature>
<dbReference type="InterPro" id="IPR003960">
    <property type="entry name" value="ATPase_AAA_CS"/>
</dbReference>
<evidence type="ECO:0000259" key="5">
    <source>
        <dbReference type="SMART" id="SM00382"/>
    </source>
</evidence>
<keyword evidence="1 3" id="KW-0547">Nucleotide-binding</keyword>
<gene>
    <name evidence="6" type="ORF">MICPUCDRAFT_32537</name>
</gene>
<dbReference type="STRING" id="564608.C1MMQ7"/>
<dbReference type="eggNOG" id="KOG0730">
    <property type="taxonomic scope" value="Eukaryota"/>
</dbReference>
<proteinExistence type="inferred from homology"/>
<dbReference type="RefSeq" id="XP_003057447.1">
    <property type="nucleotide sequence ID" value="XM_003057401.1"/>
</dbReference>
<sequence length="637" mass="67198">MADDVGARVAAGAAAAAAEEEDEEERAAADASDDDDDDDLAEDKDPVVAAVKRAERAARWAGRREGFEALGGVGDIAATLLELVDYPLNRPEIFTSYGITPPRGVLLWGPPGTGKTRLARAAAEAAKANLLVVNGPEIIGAYVGQSEAALRGVFQAAAKQKPCVILLDELDAIAPARSDSDGGGAKGGGSSGGEDQMSARVVSTLLTIMDGAQSNYVDMDKVIVIATSNRPEAIDRALRRPGRFDREIEVGVPAPKQRREILDAHLKTVKHELSDAAAEELSKNTHGFVGADVAALVQAAAMNALRRRRASLDDDGVPMLAPLHITDADFLDARTKIRPSAMREVQIEVPNVGWDDVGGLEEVKQRIKEAVEWSEKFPEAMARMGAVPPKGILLYGPPGCSKTLLAKAVASQSGRNFLTVKGGELYSKWVGDSEKAVRTLFTRAKTNAPSVIFLDELDGLVGKRGMDDGTESGGGPSVSDRVLTMMLTMMDGVGSLGDGVAVVAATNRPDLVDPALLRPGRFDRLIYIPPPDKAEDRTAILRVLLKKTPLDDDVDLDALGLACAGYTGADLTAVVRESGLAALEESLEATKVSARHFTEGFGRVPPSPPPSEEMRAMYESFKRGGGGPPSKSASGGP</sequence>
<feature type="compositionally biased region" description="Gly residues" evidence="4">
    <location>
        <begin position="181"/>
        <end position="192"/>
    </location>
</feature>
<feature type="domain" description="AAA+ ATPase" evidence="5">
    <location>
        <begin position="101"/>
        <end position="254"/>
    </location>
</feature>
<dbReference type="Pfam" id="PF17862">
    <property type="entry name" value="AAA_lid_3"/>
    <property type="match status" value="2"/>
</dbReference>
<evidence type="ECO:0000256" key="2">
    <source>
        <dbReference type="ARBA" id="ARBA00022840"/>
    </source>
</evidence>
<dbReference type="Pfam" id="PF00004">
    <property type="entry name" value="AAA"/>
    <property type="match status" value="2"/>
</dbReference>